<dbReference type="AlphaFoldDB" id="A0A0D2CN83"/>
<protein>
    <submittedName>
        <fullName evidence="1">Uncharacterized protein</fullName>
    </submittedName>
</protein>
<proteinExistence type="predicted"/>
<dbReference type="OrthoDB" id="3562634at2759"/>
<dbReference type="HOGENOM" id="CLU_114602_0_0_1"/>
<reference evidence="1 2" key="1">
    <citation type="submission" date="2015-01" db="EMBL/GenBank/DDBJ databases">
        <title>The Genome Sequence of Cladophialophora immunda CBS83496.</title>
        <authorList>
            <consortium name="The Broad Institute Genomics Platform"/>
            <person name="Cuomo C."/>
            <person name="de Hoog S."/>
            <person name="Gorbushina A."/>
            <person name="Stielow B."/>
            <person name="Teixiera M."/>
            <person name="Abouelleil A."/>
            <person name="Chapman S.B."/>
            <person name="Priest M."/>
            <person name="Young S.K."/>
            <person name="Wortman J."/>
            <person name="Nusbaum C."/>
            <person name="Birren B."/>
        </authorList>
    </citation>
    <scope>NUCLEOTIDE SEQUENCE [LARGE SCALE GENOMIC DNA]</scope>
    <source>
        <strain evidence="1 2">CBS 83496</strain>
    </source>
</reference>
<dbReference type="RefSeq" id="XP_016252924.1">
    <property type="nucleotide sequence ID" value="XM_016391022.1"/>
</dbReference>
<evidence type="ECO:0000313" key="1">
    <source>
        <dbReference type="EMBL" id="KIW32708.1"/>
    </source>
</evidence>
<gene>
    <name evidence="1" type="ORF">PV07_04236</name>
</gene>
<sequence length="208" mass="21634">MSGPDVDTILIFPQSRLCVCCSDAVWDFHLHLLHARCSKHASTHGVSPPRMPSSLSYLVSLLLSTSVLPSFISAQSSTQFGQCADNCVSTYPIVNHCNGTETGTALDECKCESYSPSNDPLINCVLGCPSDQQLAFADSLPKLCAQTLFLGLDLSDQPKPSAENSAASATVDAAKATGTTSGNSAASFAAGANMLGYLALTLGIAVLL</sequence>
<dbReference type="GeneID" id="27343430"/>
<dbReference type="VEuPathDB" id="FungiDB:PV07_04236"/>
<dbReference type="EMBL" id="KN847041">
    <property type="protein sequence ID" value="KIW32708.1"/>
    <property type="molecule type" value="Genomic_DNA"/>
</dbReference>
<name>A0A0D2CN83_9EURO</name>
<keyword evidence="2" id="KW-1185">Reference proteome</keyword>
<accession>A0A0D2CN83</accession>
<dbReference type="Proteomes" id="UP000054466">
    <property type="component" value="Unassembled WGS sequence"/>
</dbReference>
<organism evidence="1 2">
    <name type="scientific">Cladophialophora immunda</name>
    <dbReference type="NCBI Taxonomy" id="569365"/>
    <lineage>
        <taxon>Eukaryota</taxon>
        <taxon>Fungi</taxon>
        <taxon>Dikarya</taxon>
        <taxon>Ascomycota</taxon>
        <taxon>Pezizomycotina</taxon>
        <taxon>Eurotiomycetes</taxon>
        <taxon>Chaetothyriomycetidae</taxon>
        <taxon>Chaetothyriales</taxon>
        <taxon>Herpotrichiellaceae</taxon>
        <taxon>Cladophialophora</taxon>
    </lineage>
</organism>
<evidence type="ECO:0000313" key="2">
    <source>
        <dbReference type="Proteomes" id="UP000054466"/>
    </source>
</evidence>